<name>A0A1A5YFC8_9BACL</name>
<comment type="caution">
    <text evidence="3">The sequence shown here is derived from an EMBL/GenBank/DDBJ whole genome shotgun (WGS) entry which is preliminary data.</text>
</comment>
<protein>
    <recommendedName>
        <fullName evidence="2">Transcription regulator PadR N-terminal domain-containing protein</fullName>
    </recommendedName>
</protein>
<proteinExistence type="predicted"/>
<dbReference type="AlphaFoldDB" id="A0A1A5YFC8"/>
<dbReference type="STRING" id="1844972.A7K91_12205"/>
<dbReference type="OrthoDB" id="9814826at2"/>
<dbReference type="SUPFAM" id="SSF46785">
    <property type="entry name" value="Winged helix' DNA-binding domain"/>
    <property type="match status" value="1"/>
</dbReference>
<accession>A0A1A5YFC8</accession>
<feature type="domain" description="Transcription regulator PadR N-terminal" evidence="2">
    <location>
        <begin position="37"/>
        <end position="106"/>
    </location>
</feature>
<dbReference type="InterPro" id="IPR036388">
    <property type="entry name" value="WH-like_DNA-bd_sf"/>
</dbReference>
<evidence type="ECO:0000259" key="2">
    <source>
        <dbReference type="Pfam" id="PF03551"/>
    </source>
</evidence>
<dbReference type="Proteomes" id="UP000092024">
    <property type="component" value="Unassembled WGS sequence"/>
</dbReference>
<keyword evidence="4" id="KW-1185">Reference proteome</keyword>
<evidence type="ECO:0000313" key="4">
    <source>
        <dbReference type="Proteomes" id="UP000092024"/>
    </source>
</evidence>
<sequence>MKEWGEEDRLFLHLGGERETGGSGRRYFSRGGVKFALLELLEEENMHGYQMMKALEEQSGGTYQPSAGSIYPTLQMLRDQGFVESSKKDGKQVFQITAEGRIYLREENEKSETASLCERECKTRNRNTGDAGDVGDTRYAGDIADTTDASDNRYAGDNADTADALDAEEAGEEQSARMAEGDGERGGRKRNRRLTPKGKELLHLLKAAERSAIGDAGKAEELRVILQQLKKSLALLIEGSDTEPEGRGKREFGK</sequence>
<dbReference type="RefSeq" id="WP_068684794.1">
    <property type="nucleotide sequence ID" value="NZ_LYPA01000065.1"/>
</dbReference>
<dbReference type="InterPro" id="IPR036390">
    <property type="entry name" value="WH_DNA-bd_sf"/>
</dbReference>
<reference evidence="3 4" key="1">
    <citation type="submission" date="2016-05" db="EMBL/GenBank/DDBJ databases">
        <title>Paenibacillus oryzae. sp. nov., isolated from the rice root.</title>
        <authorList>
            <person name="Zhang J."/>
            <person name="Zhang X."/>
        </authorList>
    </citation>
    <scope>NUCLEOTIDE SEQUENCE [LARGE SCALE GENOMIC DNA]</scope>
    <source>
        <strain evidence="3 4">1DrF-4</strain>
    </source>
</reference>
<dbReference type="InterPro" id="IPR005149">
    <property type="entry name" value="Tscrpt_reg_PadR_N"/>
</dbReference>
<feature type="compositionally biased region" description="Acidic residues" evidence="1">
    <location>
        <begin position="163"/>
        <end position="172"/>
    </location>
</feature>
<evidence type="ECO:0000256" key="1">
    <source>
        <dbReference type="SAM" id="MobiDB-lite"/>
    </source>
</evidence>
<evidence type="ECO:0000313" key="3">
    <source>
        <dbReference type="EMBL" id="OBR64282.1"/>
    </source>
</evidence>
<dbReference type="EMBL" id="LYPA01000065">
    <property type="protein sequence ID" value="OBR64282.1"/>
    <property type="molecule type" value="Genomic_DNA"/>
</dbReference>
<gene>
    <name evidence="3" type="ORF">A7K91_12205</name>
</gene>
<organism evidence="3 4">
    <name type="scientific">Paenibacillus oryzae</name>
    <dbReference type="NCBI Taxonomy" id="1844972"/>
    <lineage>
        <taxon>Bacteria</taxon>
        <taxon>Bacillati</taxon>
        <taxon>Bacillota</taxon>
        <taxon>Bacilli</taxon>
        <taxon>Bacillales</taxon>
        <taxon>Paenibacillaceae</taxon>
        <taxon>Paenibacillus</taxon>
    </lineage>
</organism>
<dbReference type="Gene3D" id="1.10.10.10">
    <property type="entry name" value="Winged helix-like DNA-binding domain superfamily/Winged helix DNA-binding domain"/>
    <property type="match status" value="1"/>
</dbReference>
<dbReference type="PANTHER" id="PTHR43252">
    <property type="entry name" value="TRANSCRIPTIONAL REGULATOR YQJI"/>
    <property type="match status" value="1"/>
</dbReference>
<dbReference type="Pfam" id="PF03551">
    <property type="entry name" value="PadR"/>
    <property type="match status" value="1"/>
</dbReference>
<dbReference type="PANTHER" id="PTHR43252:SF2">
    <property type="entry name" value="TRANSCRIPTION REGULATOR, PADR-LIKE FAMILY"/>
    <property type="match status" value="1"/>
</dbReference>
<feature type="region of interest" description="Disordered" evidence="1">
    <location>
        <begin position="124"/>
        <end position="194"/>
    </location>
</feature>